<gene>
    <name evidence="3" type="ORF">IEQ34_022655</name>
</gene>
<feature type="signal peptide" evidence="2">
    <location>
        <begin position="1"/>
        <end position="18"/>
    </location>
</feature>
<evidence type="ECO:0000256" key="2">
    <source>
        <dbReference type="SAM" id="SignalP"/>
    </source>
</evidence>
<evidence type="ECO:0000313" key="4">
    <source>
        <dbReference type="Proteomes" id="UP000775213"/>
    </source>
</evidence>
<comment type="caution">
    <text evidence="3">The sequence shown here is derived from an EMBL/GenBank/DDBJ whole genome shotgun (WGS) entry which is preliminary data.</text>
</comment>
<proteinExistence type="predicted"/>
<dbReference type="AlphaFoldDB" id="A0AAV7FY30"/>
<feature type="chain" id="PRO_5043350127" description="Secreted protein" evidence="2">
    <location>
        <begin position="19"/>
        <end position="75"/>
    </location>
</feature>
<keyword evidence="2" id="KW-0732">Signal</keyword>
<evidence type="ECO:0008006" key="5">
    <source>
        <dbReference type="Google" id="ProtNLM"/>
    </source>
</evidence>
<protein>
    <recommendedName>
        <fullName evidence="5">Secreted protein</fullName>
    </recommendedName>
</protein>
<feature type="compositionally biased region" description="Polar residues" evidence="1">
    <location>
        <begin position="59"/>
        <end position="75"/>
    </location>
</feature>
<accession>A0AAV7FY30</accession>
<dbReference type="EMBL" id="JAGFBR010000019">
    <property type="protein sequence ID" value="KAH0448855.1"/>
    <property type="molecule type" value="Genomic_DNA"/>
</dbReference>
<keyword evidence="4" id="KW-1185">Reference proteome</keyword>
<dbReference type="Proteomes" id="UP000775213">
    <property type="component" value="Unassembled WGS sequence"/>
</dbReference>
<reference evidence="3 4" key="1">
    <citation type="journal article" date="2021" name="Hortic Res">
        <title>Chromosome-scale assembly of the Dendrobium chrysotoxum genome enhances the understanding of orchid evolution.</title>
        <authorList>
            <person name="Zhang Y."/>
            <person name="Zhang G.Q."/>
            <person name="Zhang D."/>
            <person name="Liu X.D."/>
            <person name="Xu X.Y."/>
            <person name="Sun W.H."/>
            <person name="Yu X."/>
            <person name="Zhu X."/>
            <person name="Wang Z.W."/>
            <person name="Zhao X."/>
            <person name="Zhong W.Y."/>
            <person name="Chen H."/>
            <person name="Yin W.L."/>
            <person name="Huang T."/>
            <person name="Niu S.C."/>
            <person name="Liu Z.J."/>
        </authorList>
    </citation>
    <scope>NUCLEOTIDE SEQUENCE [LARGE SCALE GENOMIC DNA]</scope>
    <source>
        <strain evidence="3">Lindl</strain>
    </source>
</reference>
<feature type="region of interest" description="Disordered" evidence="1">
    <location>
        <begin position="51"/>
        <end position="75"/>
    </location>
</feature>
<name>A0AAV7FY30_DENCH</name>
<sequence>MGKTAVVDFGFLWGLVSSLCDFDFRSGKESRSCRGLLHEIKPKPGRAGWVGGQPVVASSDHQQPPASFSTGAYTI</sequence>
<evidence type="ECO:0000313" key="3">
    <source>
        <dbReference type="EMBL" id="KAH0448855.1"/>
    </source>
</evidence>
<evidence type="ECO:0000256" key="1">
    <source>
        <dbReference type="SAM" id="MobiDB-lite"/>
    </source>
</evidence>
<organism evidence="3 4">
    <name type="scientific">Dendrobium chrysotoxum</name>
    <name type="common">Orchid</name>
    <dbReference type="NCBI Taxonomy" id="161865"/>
    <lineage>
        <taxon>Eukaryota</taxon>
        <taxon>Viridiplantae</taxon>
        <taxon>Streptophyta</taxon>
        <taxon>Embryophyta</taxon>
        <taxon>Tracheophyta</taxon>
        <taxon>Spermatophyta</taxon>
        <taxon>Magnoliopsida</taxon>
        <taxon>Liliopsida</taxon>
        <taxon>Asparagales</taxon>
        <taxon>Orchidaceae</taxon>
        <taxon>Epidendroideae</taxon>
        <taxon>Malaxideae</taxon>
        <taxon>Dendrobiinae</taxon>
        <taxon>Dendrobium</taxon>
    </lineage>
</organism>